<dbReference type="EMBL" id="JADOBI010000003">
    <property type="protein sequence ID" value="MBF7979491.1"/>
    <property type="molecule type" value="Genomic_DNA"/>
</dbReference>
<proteinExistence type="predicted"/>
<dbReference type="Proteomes" id="UP000636811">
    <property type="component" value="Unassembled WGS sequence"/>
</dbReference>
<dbReference type="Pfam" id="PF07362">
    <property type="entry name" value="CcdA"/>
    <property type="match status" value="1"/>
</dbReference>
<comment type="caution">
    <text evidence="3">The sequence shown here is derived from an EMBL/GenBank/DDBJ whole genome shotgun (WGS) entry which is preliminary data.</text>
</comment>
<reference evidence="3 4" key="1">
    <citation type="submission" date="2020-11" db="EMBL/GenBank/DDBJ databases">
        <title>Taxonomic investigation of Rahnella strains.</title>
        <authorList>
            <person name="Lee S.D."/>
        </authorList>
    </citation>
    <scope>NUCLEOTIDE SEQUENCE [LARGE SCALE GENOMIC DNA]</scope>
    <source>
        <strain evidence="3 4">SAP-17</strain>
    </source>
</reference>
<evidence type="ECO:0000256" key="1">
    <source>
        <dbReference type="ARBA" id="ARBA00022649"/>
    </source>
</evidence>
<keyword evidence="4" id="KW-1185">Reference proteome</keyword>
<feature type="compositionally biased region" description="Basic and acidic residues" evidence="2">
    <location>
        <begin position="1"/>
        <end position="11"/>
    </location>
</feature>
<dbReference type="InterPro" id="IPR009956">
    <property type="entry name" value="Post-segregation_anti-tox_CcdA"/>
</dbReference>
<accession>A0ABS0E3R7</accession>
<evidence type="ECO:0000313" key="4">
    <source>
        <dbReference type="Proteomes" id="UP000636811"/>
    </source>
</evidence>
<organism evidence="3 4">
    <name type="scientific">Rahnella laticis</name>
    <dbReference type="NCBI Taxonomy" id="2787622"/>
    <lineage>
        <taxon>Bacteria</taxon>
        <taxon>Pseudomonadati</taxon>
        <taxon>Pseudomonadota</taxon>
        <taxon>Gammaproteobacteria</taxon>
        <taxon>Enterobacterales</taxon>
        <taxon>Yersiniaceae</taxon>
        <taxon>Rahnella</taxon>
    </lineage>
</organism>
<evidence type="ECO:0000313" key="3">
    <source>
        <dbReference type="EMBL" id="MBF7979491.1"/>
    </source>
</evidence>
<keyword evidence="1" id="KW-1277">Toxin-antitoxin system</keyword>
<sequence>MSNGNKKDFKMSAEQPVEETAGEKWKRENKAGLEAIKKYVEKHGTLTHPPRKL</sequence>
<name>A0ABS0E3R7_9GAMM</name>
<evidence type="ECO:0000256" key="2">
    <source>
        <dbReference type="SAM" id="MobiDB-lite"/>
    </source>
</evidence>
<feature type="region of interest" description="Disordered" evidence="2">
    <location>
        <begin position="1"/>
        <end position="26"/>
    </location>
</feature>
<gene>
    <name evidence="3" type="ORF">IV433_08705</name>
</gene>
<protein>
    <submittedName>
        <fullName evidence="3">Type II toxin-antitoxin system CcdA family antitoxin</fullName>
    </submittedName>
</protein>